<reference evidence="2 3" key="1">
    <citation type="journal article" date="2015" name="Mol. Plant Microbe Interact.">
        <title>Genome, transcriptome, and functional analyses of Penicillium expansum provide new insights into secondary metabolism and pathogenicity.</title>
        <authorList>
            <person name="Ballester A.R."/>
            <person name="Marcet-Houben M."/>
            <person name="Levin E."/>
            <person name="Sela N."/>
            <person name="Selma-Lazaro C."/>
            <person name="Carmona L."/>
            <person name="Wisniewski M."/>
            <person name="Droby S."/>
            <person name="Gonzalez-Candelas L."/>
            <person name="Gabaldon T."/>
        </authorList>
    </citation>
    <scope>NUCLEOTIDE SEQUENCE [LARGE SCALE GENOMIC DNA]</scope>
    <source>
        <strain evidence="2 3">PHI-1</strain>
    </source>
</reference>
<keyword evidence="3" id="KW-1185">Reference proteome</keyword>
<organism evidence="2 3">
    <name type="scientific">Penicillium italicum</name>
    <name type="common">Blue mold</name>
    <dbReference type="NCBI Taxonomy" id="40296"/>
    <lineage>
        <taxon>Eukaryota</taxon>
        <taxon>Fungi</taxon>
        <taxon>Dikarya</taxon>
        <taxon>Ascomycota</taxon>
        <taxon>Pezizomycotina</taxon>
        <taxon>Eurotiomycetes</taxon>
        <taxon>Eurotiomycetidae</taxon>
        <taxon>Eurotiales</taxon>
        <taxon>Aspergillaceae</taxon>
        <taxon>Penicillium</taxon>
    </lineage>
</organism>
<comment type="caution">
    <text evidence="2">The sequence shown here is derived from an EMBL/GenBank/DDBJ whole genome shotgun (WGS) entry which is preliminary data.</text>
</comment>
<dbReference type="Proteomes" id="UP000030104">
    <property type="component" value="Unassembled WGS sequence"/>
</dbReference>
<feature type="region of interest" description="Disordered" evidence="1">
    <location>
        <begin position="48"/>
        <end position="73"/>
    </location>
</feature>
<feature type="compositionally biased region" description="Polar residues" evidence="1">
    <location>
        <begin position="61"/>
        <end position="73"/>
    </location>
</feature>
<evidence type="ECO:0000313" key="2">
    <source>
        <dbReference type="EMBL" id="KGO72124.1"/>
    </source>
</evidence>
<dbReference type="AlphaFoldDB" id="A0A0A2KWD8"/>
<dbReference type="OrthoDB" id="10566447at2759"/>
<protein>
    <submittedName>
        <fullName evidence="2">Uncharacterized protein</fullName>
    </submittedName>
</protein>
<sequence>MHHMQLPAHRGLCLPAFLSREPCRSAANLVYQFSSTWPASYPRCVIGPIQSEDQSEKRQRPTSPHQSPDASGD</sequence>
<gene>
    <name evidence="2" type="ORF">PITC_075620</name>
</gene>
<evidence type="ECO:0000256" key="1">
    <source>
        <dbReference type="SAM" id="MobiDB-lite"/>
    </source>
</evidence>
<evidence type="ECO:0000313" key="3">
    <source>
        <dbReference type="Proteomes" id="UP000030104"/>
    </source>
</evidence>
<proteinExistence type="predicted"/>
<name>A0A0A2KWD8_PENIT</name>
<accession>A0A0A2KWD8</accession>
<dbReference type="EMBL" id="JQGA01000899">
    <property type="protein sequence ID" value="KGO72124.1"/>
    <property type="molecule type" value="Genomic_DNA"/>
</dbReference>
<dbReference type="HOGENOM" id="CLU_2705609_0_0_1"/>